<evidence type="ECO:0000313" key="4">
    <source>
        <dbReference type="Proteomes" id="UP000271162"/>
    </source>
</evidence>
<sequence length="100" mass="9911">MGPPGMAGADGDSGGAAMQGPPGPQGPPGNAGPPGPDGMLGTAGMAGLPGSDAAYCPCPARTGLGYRRRKVAAKALAANRIPIARRGPIQEGRVRQRYPH</sequence>
<evidence type="ECO:0000313" key="3">
    <source>
        <dbReference type="EMBL" id="VDL84166.1"/>
    </source>
</evidence>
<reference evidence="3 4" key="2">
    <citation type="submission" date="2018-11" db="EMBL/GenBank/DDBJ databases">
        <authorList>
            <consortium name="Pathogen Informatics"/>
        </authorList>
    </citation>
    <scope>NUCLEOTIDE SEQUENCE [LARGE SCALE GENOMIC DNA]</scope>
</reference>
<proteinExistence type="predicted"/>
<dbReference type="InterPro" id="IPR008160">
    <property type="entry name" value="Collagen"/>
</dbReference>
<protein>
    <submittedName>
        <fullName evidence="5">Collagen triple helix repeat protein</fullName>
    </submittedName>
</protein>
<feature type="region of interest" description="Disordered" evidence="2">
    <location>
        <begin position="1"/>
        <end position="46"/>
    </location>
</feature>
<dbReference type="Pfam" id="PF01391">
    <property type="entry name" value="Collagen"/>
    <property type="match status" value="1"/>
</dbReference>
<evidence type="ECO:0000313" key="5">
    <source>
        <dbReference type="WBParaSite" id="NBR_0002042801-mRNA-1"/>
    </source>
</evidence>
<dbReference type="EMBL" id="UYSL01025132">
    <property type="protein sequence ID" value="VDL84166.1"/>
    <property type="molecule type" value="Genomic_DNA"/>
</dbReference>
<dbReference type="WBParaSite" id="NBR_0002042801-mRNA-1">
    <property type="protein sequence ID" value="NBR_0002042801-mRNA-1"/>
    <property type="gene ID" value="NBR_0002042801"/>
</dbReference>
<feature type="compositionally biased region" description="Pro residues" evidence="2">
    <location>
        <begin position="21"/>
        <end position="36"/>
    </location>
</feature>
<dbReference type="STRING" id="27835.A0A0N4YT56"/>
<dbReference type="Proteomes" id="UP000271162">
    <property type="component" value="Unassembled WGS sequence"/>
</dbReference>
<gene>
    <name evidence="3" type="ORF">NBR_LOCUS20429</name>
</gene>
<evidence type="ECO:0000256" key="1">
    <source>
        <dbReference type="ARBA" id="ARBA00022737"/>
    </source>
</evidence>
<dbReference type="OMA" id="RRGPIQE"/>
<reference evidence="5" key="1">
    <citation type="submission" date="2017-02" db="UniProtKB">
        <authorList>
            <consortium name="WormBaseParasite"/>
        </authorList>
    </citation>
    <scope>IDENTIFICATION</scope>
</reference>
<dbReference type="AlphaFoldDB" id="A0A0N4YT56"/>
<name>A0A0N4YT56_NIPBR</name>
<accession>A0A0N4YT56</accession>
<evidence type="ECO:0000256" key="2">
    <source>
        <dbReference type="SAM" id="MobiDB-lite"/>
    </source>
</evidence>
<feature type="compositionally biased region" description="Low complexity" evidence="2">
    <location>
        <begin position="1"/>
        <end position="20"/>
    </location>
</feature>
<organism evidence="5">
    <name type="scientific">Nippostrongylus brasiliensis</name>
    <name type="common">Rat hookworm</name>
    <dbReference type="NCBI Taxonomy" id="27835"/>
    <lineage>
        <taxon>Eukaryota</taxon>
        <taxon>Metazoa</taxon>
        <taxon>Ecdysozoa</taxon>
        <taxon>Nematoda</taxon>
        <taxon>Chromadorea</taxon>
        <taxon>Rhabditida</taxon>
        <taxon>Rhabditina</taxon>
        <taxon>Rhabditomorpha</taxon>
        <taxon>Strongyloidea</taxon>
        <taxon>Heligmosomidae</taxon>
        <taxon>Nippostrongylus</taxon>
    </lineage>
</organism>
<keyword evidence="1" id="KW-0677">Repeat</keyword>
<keyword evidence="4" id="KW-1185">Reference proteome</keyword>